<dbReference type="InterPro" id="IPR029035">
    <property type="entry name" value="DHS-like_NAD/FAD-binding_dom"/>
</dbReference>
<protein>
    <submittedName>
        <fullName evidence="5">Thiamine pyrophosphate enzyme</fullName>
    </submittedName>
</protein>
<feature type="domain" description="Thiamine pyrophosphate enzyme N-terminal TPP-binding" evidence="4">
    <location>
        <begin position="20"/>
        <end position="123"/>
    </location>
</feature>
<dbReference type="GO" id="GO:0030976">
    <property type="term" value="F:thiamine pyrophosphate binding"/>
    <property type="evidence" value="ECO:0007669"/>
    <property type="project" value="InterPro"/>
</dbReference>
<evidence type="ECO:0000259" key="3">
    <source>
        <dbReference type="Pfam" id="PF02775"/>
    </source>
</evidence>
<dbReference type="GO" id="GO:0005948">
    <property type="term" value="C:acetolactate synthase complex"/>
    <property type="evidence" value="ECO:0007669"/>
    <property type="project" value="TreeGrafter"/>
</dbReference>
<sequence>MDRDIPLYRGLTFDMKRYFSDLIVDFLKQQEIEYVAFNPGASFRGIHDSLVHREDSPEILMACHEEIAVAMAHGYYKACNRHMAVFLHANVGLLHGSMAIFNAWCDRVPLLLIGGNGPIDAAKRRPWIDWIHTSQNIESAVKDFVKWCDQPTSQRATVESLYRAFKLMNTEMHAPCYVAIDFDVQEQEVESAAQLLPPTATTPSRLPAADAPFIENLTERLLSARMPVLIIDFSGRDPATVAPLISLAEQVGMAVIDRGNRFNFPNVHPLNVSNAPPDMLKEADLVLAIEVQDLAGALGAFLPVTDGMPAIEDVTVVTLSTSDTLPSKWAADYQQFVPVNLGAIADTRTTVEALERAVADAADRHARPEREERVRALTVHHERVRREWDLDVRQLRAEDNEIHVATAVREIFQVVQDRDWILTNTGSLTIDGWVKKLWDIERPGSYLGLNGGAGLGYGLGASIGAAIAHRNDDVLCIDLQADGDFLYTPSALWTLSSYDVPLLVIIMNNRLYLNSTQHAERIAKARNRVEDLSHVATSFFETPVDFVKIAEGFGIKSFPRIDRASEIEQIVGEAAHYVVTQRKPALVEILMK</sequence>
<keyword evidence="2" id="KW-0786">Thiamine pyrophosphate</keyword>
<feature type="domain" description="Thiamine pyrophosphate enzyme TPP-binding" evidence="3">
    <location>
        <begin position="432"/>
        <end position="589"/>
    </location>
</feature>
<name>B4EGJ6_BURCJ</name>
<dbReference type="EMBL" id="AM747721">
    <property type="protein sequence ID" value="CAR53928.1"/>
    <property type="molecule type" value="Genomic_DNA"/>
</dbReference>
<evidence type="ECO:0000259" key="4">
    <source>
        <dbReference type="Pfam" id="PF02776"/>
    </source>
</evidence>
<dbReference type="SUPFAM" id="SSF52467">
    <property type="entry name" value="DHS-like NAD/FAD-binding domain"/>
    <property type="match status" value="1"/>
</dbReference>
<gene>
    <name evidence="5" type="ORF">BCAM0072</name>
</gene>
<dbReference type="BioCyc" id="BCEN216591:G1G1V-4009-MONOMER"/>
<dbReference type="AlphaFoldDB" id="B4EGJ6"/>
<dbReference type="KEGG" id="bcj:BCAM0072"/>
<dbReference type="InterPro" id="IPR011766">
    <property type="entry name" value="TPP_enzyme_TPP-bd"/>
</dbReference>
<dbReference type="HOGENOM" id="CLU_013748_4_0_4"/>
<dbReference type="InterPro" id="IPR012001">
    <property type="entry name" value="Thiamin_PyroP_enz_TPP-bd_dom"/>
</dbReference>
<dbReference type="Pfam" id="PF02776">
    <property type="entry name" value="TPP_enzyme_N"/>
    <property type="match status" value="1"/>
</dbReference>
<dbReference type="eggNOG" id="COG0028">
    <property type="taxonomic scope" value="Bacteria"/>
</dbReference>
<dbReference type="Proteomes" id="UP000001035">
    <property type="component" value="Chromosome 2"/>
</dbReference>
<dbReference type="GO" id="GO:0003984">
    <property type="term" value="F:acetolactate synthase activity"/>
    <property type="evidence" value="ECO:0007669"/>
    <property type="project" value="TreeGrafter"/>
</dbReference>
<dbReference type="Gene3D" id="3.40.50.1220">
    <property type="entry name" value="TPP-binding domain"/>
    <property type="match status" value="1"/>
</dbReference>
<dbReference type="PANTHER" id="PTHR18968:SF13">
    <property type="entry name" value="ACETOLACTATE SYNTHASE CATALYTIC SUBUNIT, MITOCHONDRIAL"/>
    <property type="match status" value="1"/>
</dbReference>
<accession>B4EGJ6</accession>
<dbReference type="Pfam" id="PF02775">
    <property type="entry name" value="TPP_enzyme_C"/>
    <property type="match status" value="1"/>
</dbReference>
<proteinExistence type="inferred from homology"/>
<dbReference type="Gene3D" id="3.40.50.970">
    <property type="match status" value="2"/>
</dbReference>
<evidence type="ECO:0000256" key="1">
    <source>
        <dbReference type="ARBA" id="ARBA00007812"/>
    </source>
</evidence>
<evidence type="ECO:0000313" key="6">
    <source>
        <dbReference type="Proteomes" id="UP000001035"/>
    </source>
</evidence>
<keyword evidence="6" id="KW-1185">Reference proteome</keyword>
<dbReference type="CDD" id="cd07035">
    <property type="entry name" value="TPP_PYR_POX_like"/>
    <property type="match status" value="1"/>
</dbReference>
<evidence type="ECO:0000256" key="2">
    <source>
        <dbReference type="ARBA" id="ARBA00023052"/>
    </source>
</evidence>
<dbReference type="GO" id="GO:0009097">
    <property type="term" value="P:isoleucine biosynthetic process"/>
    <property type="evidence" value="ECO:0007669"/>
    <property type="project" value="TreeGrafter"/>
</dbReference>
<organism evidence="5 6">
    <name type="scientific">Burkholderia cenocepacia (strain ATCC BAA-245 / DSM 16553 / LMG 16656 / NCTC 13227 / J2315 / CF5610)</name>
    <name type="common">Burkholderia cepacia (strain J2315)</name>
    <dbReference type="NCBI Taxonomy" id="216591"/>
    <lineage>
        <taxon>Bacteria</taxon>
        <taxon>Pseudomonadati</taxon>
        <taxon>Pseudomonadota</taxon>
        <taxon>Betaproteobacteria</taxon>
        <taxon>Burkholderiales</taxon>
        <taxon>Burkholderiaceae</taxon>
        <taxon>Burkholderia</taxon>
        <taxon>Burkholderia cepacia complex</taxon>
    </lineage>
</organism>
<dbReference type="PANTHER" id="PTHR18968">
    <property type="entry name" value="THIAMINE PYROPHOSPHATE ENZYMES"/>
    <property type="match status" value="1"/>
</dbReference>
<dbReference type="SUPFAM" id="SSF52518">
    <property type="entry name" value="Thiamin diphosphate-binding fold (THDP-binding)"/>
    <property type="match status" value="2"/>
</dbReference>
<comment type="similarity">
    <text evidence="1">Belongs to the TPP enzyme family.</text>
</comment>
<dbReference type="InterPro" id="IPR045229">
    <property type="entry name" value="TPP_enz"/>
</dbReference>
<dbReference type="InterPro" id="IPR029061">
    <property type="entry name" value="THDP-binding"/>
</dbReference>
<reference evidence="5 6" key="1">
    <citation type="journal article" date="2009" name="J. Bacteriol.">
        <title>The genome of Burkholderia cenocepacia J2315, an epidemic pathogen of cystic fibrosis patients.</title>
        <authorList>
            <person name="Holden M.T."/>
            <person name="Seth-Smith H.M."/>
            <person name="Crossman L.C."/>
            <person name="Sebaihia M."/>
            <person name="Bentley S.D."/>
            <person name="Cerdeno-Tarraga A.M."/>
            <person name="Thomson N.R."/>
            <person name="Bason N."/>
            <person name="Quail M.A."/>
            <person name="Sharp S."/>
            <person name="Cherevach I."/>
            <person name="Churcher C."/>
            <person name="Goodhead I."/>
            <person name="Hauser H."/>
            <person name="Holroyd N."/>
            <person name="Mungall K."/>
            <person name="Scott P."/>
            <person name="Walker D."/>
            <person name="White B."/>
            <person name="Rose H."/>
            <person name="Iversen P."/>
            <person name="Mil-Homens D."/>
            <person name="Rocha E.P."/>
            <person name="Fialho A.M."/>
            <person name="Baldwin A."/>
            <person name="Dowson C."/>
            <person name="Barrell B.G."/>
            <person name="Govan J.R."/>
            <person name="Vandamme P."/>
            <person name="Hart C.A."/>
            <person name="Mahenthiralingam E."/>
            <person name="Parkhill J."/>
        </authorList>
    </citation>
    <scope>NUCLEOTIDE SEQUENCE [LARGE SCALE GENOMIC DNA]</scope>
    <source>
        <strain evidence="6">ATCC BAA-245 / DSM 16553 / LMG 16656 / NCTC 13227 / J2315 / CF5610</strain>
    </source>
</reference>
<dbReference type="GO" id="GO:0050660">
    <property type="term" value="F:flavin adenine dinucleotide binding"/>
    <property type="evidence" value="ECO:0007669"/>
    <property type="project" value="TreeGrafter"/>
</dbReference>
<evidence type="ECO:0000313" key="5">
    <source>
        <dbReference type="EMBL" id="CAR53928.1"/>
    </source>
</evidence>
<dbReference type="GO" id="GO:0009099">
    <property type="term" value="P:L-valine biosynthetic process"/>
    <property type="evidence" value="ECO:0007669"/>
    <property type="project" value="TreeGrafter"/>
</dbReference>